<reference evidence="2" key="1">
    <citation type="submission" date="2023-07" db="EMBL/GenBank/DDBJ databases">
        <authorList>
            <consortium name="AG Swart"/>
            <person name="Singh M."/>
            <person name="Singh A."/>
            <person name="Seah K."/>
            <person name="Emmerich C."/>
        </authorList>
    </citation>
    <scope>NUCLEOTIDE SEQUENCE</scope>
    <source>
        <strain evidence="2">DP1</strain>
    </source>
</reference>
<name>A0AAD2D9K1_EUPCR</name>
<proteinExistence type="predicted"/>
<evidence type="ECO:0000313" key="3">
    <source>
        <dbReference type="Proteomes" id="UP001295684"/>
    </source>
</evidence>
<evidence type="ECO:0000256" key="1">
    <source>
        <dbReference type="SAM" id="Phobius"/>
    </source>
</evidence>
<comment type="caution">
    <text evidence="2">The sequence shown here is derived from an EMBL/GenBank/DDBJ whole genome shotgun (WGS) entry which is preliminary data.</text>
</comment>
<feature type="transmembrane region" description="Helical" evidence="1">
    <location>
        <begin position="22"/>
        <end position="49"/>
    </location>
</feature>
<feature type="transmembrane region" description="Helical" evidence="1">
    <location>
        <begin position="70"/>
        <end position="94"/>
    </location>
</feature>
<accession>A0AAD2D9K1</accession>
<gene>
    <name evidence="2" type="ORF">ECRASSUSDP1_LOCUS26123</name>
</gene>
<keyword evidence="1" id="KW-0812">Transmembrane</keyword>
<protein>
    <submittedName>
        <fullName evidence="2">Uncharacterized protein</fullName>
    </submittedName>
</protein>
<evidence type="ECO:0000313" key="2">
    <source>
        <dbReference type="EMBL" id="CAI2384590.1"/>
    </source>
</evidence>
<dbReference type="Proteomes" id="UP001295684">
    <property type="component" value="Unassembled WGS sequence"/>
</dbReference>
<keyword evidence="1" id="KW-1133">Transmembrane helix</keyword>
<organism evidence="2 3">
    <name type="scientific">Euplotes crassus</name>
    <dbReference type="NCBI Taxonomy" id="5936"/>
    <lineage>
        <taxon>Eukaryota</taxon>
        <taxon>Sar</taxon>
        <taxon>Alveolata</taxon>
        <taxon>Ciliophora</taxon>
        <taxon>Intramacronucleata</taxon>
        <taxon>Spirotrichea</taxon>
        <taxon>Hypotrichia</taxon>
        <taxon>Euplotida</taxon>
        <taxon>Euplotidae</taxon>
        <taxon>Moneuplotes</taxon>
    </lineage>
</organism>
<dbReference type="AlphaFoldDB" id="A0AAD2D9K1"/>
<keyword evidence="1" id="KW-0472">Membrane</keyword>
<dbReference type="EMBL" id="CAMPGE010026924">
    <property type="protein sequence ID" value="CAI2384590.1"/>
    <property type="molecule type" value="Genomic_DNA"/>
</dbReference>
<sequence>MLLLVCKIFISFHGMFHSTVLFLNYFACMVILILDFVETPLCSVAEPLFRKSLFEFRVRYYSRSFYCKRNFVLFFGKGVCSAYFEGSVFFWSIFVDS</sequence>
<keyword evidence="3" id="KW-1185">Reference proteome</keyword>